<evidence type="ECO:0000313" key="3">
    <source>
        <dbReference type="EMBL" id="OGX87653.1"/>
    </source>
</evidence>
<keyword evidence="4" id="KW-1185">Reference proteome</keyword>
<gene>
    <name evidence="3" type="ORF">BEN47_00340</name>
</gene>
<evidence type="ECO:0000256" key="1">
    <source>
        <dbReference type="PROSITE-ProRule" id="PRU00325"/>
    </source>
</evidence>
<evidence type="ECO:0000313" key="4">
    <source>
        <dbReference type="Proteomes" id="UP000176294"/>
    </source>
</evidence>
<dbReference type="GO" id="GO:0008270">
    <property type="term" value="F:zinc ion binding"/>
    <property type="evidence" value="ECO:0007669"/>
    <property type="project" value="UniProtKB-KW"/>
</dbReference>
<protein>
    <recommendedName>
        <fullName evidence="2">SWIM-type domain-containing protein</fullName>
    </recommendedName>
</protein>
<keyword evidence="1" id="KW-0862">Zinc</keyword>
<dbReference type="AlphaFoldDB" id="A0A1G1T9V8"/>
<dbReference type="Proteomes" id="UP000176294">
    <property type="component" value="Unassembled WGS sequence"/>
</dbReference>
<evidence type="ECO:0000259" key="2">
    <source>
        <dbReference type="PROSITE" id="PS50966"/>
    </source>
</evidence>
<sequence length="611" mass="66506">MFTRQTLRRLASDKVFDRGQDLYEAGAVKKLERPGPTRFLARVKGTYSYNTMAWLASGDVEFSCDCPYDFEGICKHCVALGLAILDKYGASLPAAAAAETAAANAHAPALAAAWADRPEADKLRFLHQALAKSDDLARQFLAFGAASVPTAAPAVTTAADLLDTLAERLTDTLSALVFDEDFWEQSQAYDAYDESDSLYTAGLEEISTELELFVRELLGLARAGQLVLALRYWATASLAIFQVEEPALDDFGIFGDYGTDVLERWETDLQAAGWPQVLLAAVLPPTELAAALRWLGEYLASPPGQWTNFEGSWLPLLLAFAADASAAPQLADALQNAKLSPEARTRLTLQTARTLPDEAAWAAAAATLLPTDATVAQQLLYFYHSKGEGAARLRTAEKAFATWPDRFGGFVLDIFTPETAPALYRAALRHRALANHSLPDFALLGPLLSAAEVAGFVQAAVDRARASHHGVAFAADLLAQQADTNSLRKFVLGLEWLNVSRPDEMERALARLAALNPLPLMLELETRLPAYLAGRANAKRGHVLYQRLASWLATTRHAAPRLTEPVLRLAGELREEFRTLHGLRDALRLADLLPPAELPPEKAKPKGRRGK</sequence>
<dbReference type="RefSeq" id="WP_070725612.1">
    <property type="nucleotide sequence ID" value="NZ_MDZB01000074.1"/>
</dbReference>
<feature type="domain" description="SWIM-type" evidence="2">
    <location>
        <begin position="49"/>
        <end position="85"/>
    </location>
</feature>
<name>A0A1G1T9V8_9BACT</name>
<keyword evidence="1" id="KW-0479">Metal-binding</keyword>
<comment type="caution">
    <text evidence="3">The sequence shown here is derived from an EMBL/GenBank/DDBJ whole genome shotgun (WGS) entry which is preliminary data.</text>
</comment>
<dbReference type="EMBL" id="MDZB01000074">
    <property type="protein sequence ID" value="OGX87653.1"/>
    <property type="molecule type" value="Genomic_DNA"/>
</dbReference>
<dbReference type="PROSITE" id="PS50966">
    <property type="entry name" value="ZF_SWIM"/>
    <property type="match status" value="1"/>
</dbReference>
<organism evidence="3 4">
    <name type="scientific">Hymenobacter lapidarius</name>
    <dbReference type="NCBI Taxonomy" id="1908237"/>
    <lineage>
        <taxon>Bacteria</taxon>
        <taxon>Pseudomonadati</taxon>
        <taxon>Bacteroidota</taxon>
        <taxon>Cytophagia</taxon>
        <taxon>Cytophagales</taxon>
        <taxon>Hymenobacteraceae</taxon>
        <taxon>Hymenobacter</taxon>
    </lineage>
</organism>
<dbReference type="STRING" id="1908237.BEN47_00340"/>
<dbReference type="OrthoDB" id="9760715at2"/>
<proteinExistence type="predicted"/>
<keyword evidence="1" id="KW-0863">Zinc-finger</keyword>
<dbReference type="InterPro" id="IPR007527">
    <property type="entry name" value="Znf_SWIM"/>
</dbReference>
<reference evidence="3 4" key="1">
    <citation type="submission" date="2016-08" db="EMBL/GenBank/DDBJ databases">
        <title>Hymenobacter coccineus sp. nov., Hymenobacter lapidarius sp. nov. and Hymenobacter glacialis sp. nov., isolated from Antarctic soil.</title>
        <authorList>
            <person name="Sedlacek I."/>
            <person name="Kralova S."/>
            <person name="Kyrova K."/>
            <person name="Maslanova I."/>
            <person name="Stankova E."/>
            <person name="Vrbovska V."/>
            <person name="Nemec M."/>
            <person name="Bartak M."/>
            <person name="Svec P."/>
            <person name="Busse H.-J."/>
            <person name="Pantucek R."/>
        </authorList>
    </citation>
    <scope>NUCLEOTIDE SEQUENCE [LARGE SCALE GENOMIC DNA]</scope>
    <source>
        <strain evidence="3 4">CCM 8643</strain>
    </source>
</reference>
<accession>A0A1G1T9V8</accession>